<dbReference type="Gene3D" id="3.40.50.1820">
    <property type="entry name" value="alpha/beta hydrolase"/>
    <property type="match status" value="1"/>
</dbReference>
<keyword evidence="5" id="KW-0443">Lipid metabolism</keyword>
<name>A0A9P0L4Z6_ACAOB</name>
<dbReference type="OrthoDB" id="9974421at2759"/>
<reference evidence="11" key="1">
    <citation type="submission" date="2022-03" db="EMBL/GenBank/DDBJ databases">
        <authorList>
            <person name="Sayadi A."/>
        </authorList>
    </citation>
    <scope>NUCLEOTIDE SEQUENCE</scope>
</reference>
<evidence type="ECO:0000256" key="7">
    <source>
        <dbReference type="PIRNR" id="PIRNR000862"/>
    </source>
</evidence>
<feature type="signal peptide" evidence="9">
    <location>
        <begin position="1"/>
        <end position="16"/>
    </location>
</feature>
<feature type="active site" description="Charge relay system" evidence="8">
    <location>
        <position position="402"/>
    </location>
</feature>
<evidence type="ECO:0000256" key="6">
    <source>
        <dbReference type="ARBA" id="ARBA00023180"/>
    </source>
</evidence>
<feature type="active site" description="Charge relay system" evidence="8">
    <location>
        <position position="371"/>
    </location>
</feature>
<evidence type="ECO:0000259" key="10">
    <source>
        <dbReference type="Pfam" id="PF04083"/>
    </source>
</evidence>
<gene>
    <name evidence="11" type="ORF">ACAOBT_LOCUS19169</name>
</gene>
<dbReference type="GO" id="GO:0016042">
    <property type="term" value="P:lipid catabolic process"/>
    <property type="evidence" value="ECO:0007669"/>
    <property type="project" value="UniProtKB-KW"/>
</dbReference>
<dbReference type="PIRSF" id="PIRSF000862">
    <property type="entry name" value="Steryl_ester_lip"/>
    <property type="match status" value="1"/>
</dbReference>
<dbReference type="Proteomes" id="UP001152888">
    <property type="component" value="Unassembled WGS sequence"/>
</dbReference>
<dbReference type="FunFam" id="3.40.50.1820:FF:000021">
    <property type="entry name" value="Lipase"/>
    <property type="match status" value="1"/>
</dbReference>
<accession>A0A9P0L4Z6</accession>
<dbReference type="SUPFAM" id="SSF53474">
    <property type="entry name" value="alpha/beta-Hydrolases"/>
    <property type="match status" value="1"/>
</dbReference>
<dbReference type="InterPro" id="IPR025483">
    <property type="entry name" value="Lipase_euk"/>
</dbReference>
<sequence>MLTVGFLLAYVCFADAKGLGLFGSDVLGLKNYENYKDNPIIDKSFLQQLPSLIEEAKSYTTLDIIERNGYKAENHYTTTSDGYILNLHRIPEGKTGRKNNKVAFLQHGILASSSDWVISGSGKSLGYALADEGYDVWMGNNRGNMYSRNHTKLDPDKDLKFWDFSWHEIGTTDLPAMIDYVLNQTGVESLYYVGHSQGTTVFYVFASERPDYQKKVKAHVSLAPIGYMGHATSPVIRLAGMLVKAGEMFYAVAGQQEVLPRQGFIGHLSEILCAPGNKLTLLLCENLVFTLTGFNPEQTNTSLLPDIMAHAPAGCSTKQMLHYGQELGTGHFRQYDYGMVNNLRKYKSIHPPRYYMKNIKIPMYLIYSRNDWISSETDTRKLCTEIGSSCKAFLISDKSFNHLDFVYGIYTDTLVNPKVLSSFARH</sequence>
<evidence type="ECO:0000256" key="8">
    <source>
        <dbReference type="PIRSR" id="PIRSR000862-1"/>
    </source>
</evidence>
<comment type="caution">
    <text evidence="11">The sequence shown here is derived from an EMBL/GenBank/DDBJ whole genome shotgun (WGS) entry which is preliminary data.</text>
</comment>
<dbReference type="AlphaFoldDB" id="A0A9P0L4Z6"/>
<dbReference type="EMBL" id="CAKOFQ010007068">
    <property type="protein sequence ID" value="CAH1989668.1"/>
    <property type="molecule type" value="Genomic_DNA"/>
</dbReference>
<protein>
    <recommendedName>
        <fullName evidence="7">Lipase</fullName>
    </recommendedName>
</protein>
<evidence type="ECO:0000256" key="9">
    <source>
        <dbReference type="SAM" id="SignalP"/>
    </source>
</evidence>
<evidence type="ECO:0000256" key="1">
    <source>
        <dbReference type="ARBA" id="ARBA00010701"/>
    </source>
</evidence>
<keyword evidence="12" id="KW-1185">Reference proteome</keyword>
<evidence type="ECO:0000313" key="11">
    <source>
        <dbReference type="EMBL" id="CAH1989668.1"/>
    </source>
</evidence>
<proteinExistence type="inferred from homology"/>
<feature type="domain" description="Partial AB-hydrolase lipase" evidence="10">
    <location>
        <begin position="63"/>
        <end position="119"/>
    </location>
</feature>
<evidence type="ECO:0000256" key="4">
    <source>
        <dbReference type="ARBA" id="ARBA00022963"/>
    </source>
</evidence>
<evidence type="ECO:0000256" key="2">
    <source>
        <dbReference type="ARBA" id="ARBA00022729"/>
    </source>
</evidence>
<evidence type="ECO:0000256" key="3">
    <source>
        <dbReference type="ARBA" id="ARBA00022801"/>
    </source>
</evidence>
<feature type="active site" description="Nucleophile" evidence="8">
    <location>
        <position position="196"/>
    </location>
</feature>
<dbReference type="InterPro" id="IPR029058">
    <property type="entry name" value="AB_hydrolase_fold"/>
</dbReference>
<comment type="similarity">
    <text evidence="1 7">Belongs to the AB hydrolase superfamily. Lipase family.</text>
</comment>
<evidence type="ECO:0000313" key="12">
    <source>
        <dbReference type="Proteomes" id="UP001152888"/>
    </source>
</evidence>
<organism evidence="11 12">
    <name type="scientific">Acanthoscelides obtectus</name>
    <name type="common">Bean weevil</name>
    <name type="synonym">Bruchus obtectus</name>
    <dbReference type="NCBI Taxonomy" id="200917"/>
    <lineage>
        <taxon>Eukaryota</taxon>
        <taxon>Metazoa</taxon>
        <taxon>Ecdysozoa</taxon>
        <taxon>Arthropoda</taxon>
        <taxon>Hexapoda</taxon>
        <taxon>Insecta</taxon>
        <taxon>Pterygota</taxon>
        <taxon>Neoptera</taxon>
        <taxon>Endopterygota</taxon>
        <taxon>Coleoptera</taxon>
        <taxon>Polyphaga</taxon>
        <taxon>Cucujiformia</taxon>
        <taxon>Chrysomeloidea</taxon>
        <taxon>Chrysomelidae</taxon>
        <taxon>Bruchinae</taxon>
        <taxon>Bruchini</taxon>
        <taxon>Acanthoscelides</taxon>
    </lineage>
</organism>
<keyword evidence="4 7" id="KW-0442">Lipid degradation</keyword>
<dbReference type="Pfam" id="PF04083">
    <property type="entry name" value="Abhydro_lipase"/>
    <property type="match status" value="1"/>
</dbReference>
<feature type="chain" id="PRO_5040381074" description="Lipase" evidence="9">
    <location>
        <begin position="17"/>
        <end position="426"/>
    </location>
</feature>
<dbReference type="PANTHER" id="PTHR11005">
    <property type="entry name" value="LYSOSOMAL ACID LIPASE-RELATED"/>
    <property type="match status" value="1"/>
</dbReference>
<keyword evidence="3 7" id="KW-0378">Hydrolase</keyword>
<dbReference type="GO" id="GO:0016788">
    <property type="term" value="F:hydrolase activity, acting on ester bonds"/>
    <property type="evidence" value="ECO:0007669"/>
    <property type="project" value="InterPro"/>
</dbReference>
<keyword evidence="2 9" id="KW-0732">Signal</keyword>
<evidence type="ECO:0000256" key="5">
    <source>
        <dbReference type="ARBA" id="ARBA00023098"/>
    </source>
</evidence>
<keyword evidence="6" id="KW-0325">Glycoprotein</keyword>
<dbReference type="InterPro" id="IPR006693">
    <property type="entry name" value="AB_hydrolase_lipase"/>
</dbReference>